<name>A0ABW5VCL0_9FLAO</name>
<protein>
    <submittedName>
        <fullName evidence="2">Uncharacterized protein</fullName>
    </submittedName>
</protein>
<dbReference type="RefSeq" id="WP_285903391.1">
    <property type="nucleotide sequence ID" value="NZ_CP166679.1"/>
</dbReference>
<keyword evidence="3" id="KW-1185">Reference proteome</keyword>
<evidence type="ECO:0000313" key="2">
    <source>
        <dbReference type="EMBL" id="MFD2789288.1"/>
    </source>
</evidence>
<organism evidence="2 3">
    <name type="scientific">Arenibacter antarcticus</name>
    <dbReference type="NCBI Taxonomy" id="2040469"/>
    <lineage>
        <taxon>Bacteria</taxon>
        <taxon>Pseudomonadati</taxon>
        <taxon>Bacteroidota</taxon>
        <taxon>Flavobacteriia</taxon>
        <taxon>Flavobacteriales</taxon>
        <taxon>Flavobacteriaceae</taxon>
        <taxon>Arenibacter</taxon>
    </lineage>
</organism>
<reference evidence="3" key="1">
    <citation type="journal article" date="2019" name="Int. J. Syst. Evol. Microbiol.">
        <title>The Global Catalogue of Microorganisms (GCM) 10K type strain sequencing project: providing services to taxonomists for standard genome sequencing and annotation.</title>
        <authorList>
            <consortium name="The Broad Institute Genomics Platform"/>
            <consortium name="The Broad Institute Genome Sequencing Center for Infectious Disease"/>
            <person name="Wu L."/>
            <person name="Ma J."/>
        </authorList>
    </citation>
    <scope>NUCLEOTIDE SEQUENCE [LARGE SCALE GENOMIC DNA]</scope>
    <source>
        <strain evidence="3">KCTC 52924</strain>
    </source>
</reference>
<sequence length="42" mass="4886">MRKKMEEFKSRALKDLTKIKGGGEDGPIDTDKIRRPGRKRKN</sequence>
<feature type="region of interest" description="Disordered" evidence="1">
    <location>
        <begin position="1"/>
        <end position="42"/>
    </location>
</feature>
<dbReference type="EMBL" id="JBHUOK010000021">
    <property type="protein sequence ID" value="MFD2789288.1"/>
    <property type="molecule type" value="Genomic_DNA"/>
</dbReference>
<feature type="compositionally biased region" description="Basic and acidic residues" evidence="1">
    <location>
        <begin position="1"/>
        <end position="34"/>
    </location>
</feature>
<dbReference type="Proteomes" id="UP001597532">
    <property type="component" value="Unassembled WGS sequence"/>
</dbReference>
<accession>A0ABW5VCL0</accession>
<proteinExistence type="predicted"/>
<evidence type="ECO:0000256" key="1">
    <source>
        <dbReference type="SAM" id="MobiDB-lite"/>
    </source>
</evidence>
<comment type="caution">
    <text evidence="2">The sequence shown here is derived from an EMBL/GenBank/DDBJ whole genome shotgun (WGS) entry which is preliminary data.</text>
</comment>
<gene>
    <name evidence="2" type="ORF">ACFS1K_05925</name>
</gene>
<evidence type="ECO:0000313" key="3">
    <source>
        <dbReference type="Proteomes" id="UP001597532"/>
    </source>
</evidence>